<dbReference type="AlphaFoldDB" id="A0A942I248"/>
<dbReference type="Proteomes" id="UP000680348">
    <property type="component" value="Unassembled WGS sequence"/>
</dbReference>
<protein>
    <submittedName>
        <fullName evidence="1">DUF5330 domain-containing protein</fullName>
    </submittedName>
</protein>
<dbReference type="Pfam" id="PF17264">
    <property type="entry name" value="DUF5330"/>
    <property type="match status" value="1"/>
</dbReference>
<evidence type="ECO:0000313" key="2">
    <source>
        <dbReference type="Proteomes" id="UP000680348"/>
    </source>
</evidence>
<sequence>MGFLLRIAFWFSLVLLVLPFDAGVEGQPQERVGPIETFFAARDAIADLSGLCERKPEVCEVGRAAMNTVGVRAREAARIAYDVLDENFGQTDQAVMTGGIEKIIEEADKPEPPPSQP</sequence>
<accession>A0A942I248</accession>
<organism evidence="1 2">
    <name type="scientific">Pseudaminobacter soli</name>
    <name type="common">ex Zhang et al. 2022</name>
    <dbReference type="NCBI Taxonomy" id="2831468"/>
    <lineage>
        <taxon>Bacteria</taxon>
        <taxon>Pseudomonadati</taxon>
        <taxon>Pseudomonadota</taxon>
        <taxon>Alphaproteobacteria</taxon>
        <taxon>Hyphomicrobiales</taxon>
        <taxon>Phyllobacteriaceae</taxon>
        <taxon>Pseudaminobacter</taxon>
    </lineage>
</organism>
<dbReference type="RefSeq" id="WP_188253740.1">
    <property type="nucleotide sequence ID" value="NZ_JABVCF010000003.1"/>
</dbReference>
<name>A0A942I248_9HYPH</name>
<evidence type="ECO:0000313" key="1">
    <source>
        <dbReference type="EMBL" id="MBS3648168.1"/>
    </source>
</evidence>
<dbReference type="EMBL" id="JAGWCR010000003">
    <property type="protein sequence ID" value="MBS3648168.1"/>
    <property type="molecule type" value="Genomic_DNA"/>
</dbReference>
<comment type="caution">
    <text evidence="1">The sequence shown here is derived from an EMBL/GenBank/DDBJ whole genome shotgun (WGS) entry which is preliminary data.</text>
</comment>
<dbReference type="InterPro" id="IPR035220">
    <property type="entry name" value="DUF5330"/>
</dbReference>
<proteinExistence type="predicted"/>
<reference evidence="1" key="1">
    <citation type="submission" date="2021-04" db="EMBL/GenBank/DDBJ databases">
        <title>Pseudaminobacter soli sp. nov., isolated from paddy soil contaminated by heavy metals.</title>
        <authorList>
            <person name="Zhang K."/>
        </authorList>
    </citation>
    <scope>NUCLEOTIDE SEQUENCE</scope>
    <source>
        <strain evidence="1">19-2017</strain>
    </source>
</reference>
<keyword evidence="2" id="KW-1185">Reference proteome</keyword>
<gene>
    <name evidence="1" type="ORF">KEU06_05945</name>
</gene>